<sequence length="86" mass="10312">MFELRRPLNEDKPWRIPTRPQGNIPVIVRLLFHEREELVPARAIRWAEGRVLVLWLADGEDPKSEQLFWLRAEDVYRTIPRRGALR</sequence>
<reference evidence="1 2" key="1">
    <citation type="submission" date="2019-10" db="EMBL/GenBank/DDBJ databases">
        <title>Genome sequence of Luteimicrobium xylanilyticum HY-24.</title>
        <authorList>
            <person name="Kim D.Y."/>
            <person name="Park H.-Y."/>
        </authorList>
    </citation>
    <scope>NUCLEOTIDE SEQUENCE [LARGE SCALE GENOMIC DNA]</scope>
    <source>
        <strain evidence="1 2">HY-24</strain>
    </source>
</reference>
<dbReference type="Proteomes" id="UP000326702">
    <property type="component" value="Chromosome"/>
</dbReference>
<dbReference type="EMBL" id="CP045529">
    <property type="protein sequence ID" value="QFU97890.1"/>
    <property type="molecule type" value="Genomic_DNA"/>
</dbReference>
<proteinExistence type="predicted"/>
<keyword evidence="2" id="KW-1185">Reference proteome</keyword>
<gene>
    <name evidence="1" type="ORF">KDY119_01396</name>
</gene>
<protein>
    <submittedName>
        <fullName evidence="1">Uncharacterized protein</fullName>
    </submittedName>
</protein>
<evidence type="ECO:0000313" key="2">
    <source>
        <dbReference type="Proteomes" id="UP000326702"/>
    </source>
</evidence>
<accession>A0A5P9Q9T2</accession>
<organism evidence="1 2">
    <name type="scientific">Luteimicrobium xylanilyticum</name>
    <dbReference type="NCBI Taxonomy" id="1133546"/>
    <lineage>
        <taxon>Bacteria</taxon>
        <taxon>Bacillati</taxon>
        <taxon>Actinomycetota</taxon>
        <taxon>Actinomycetes</taxon>
        <taxon>Micrococcales</taxon>
        <taxon>Luteimicrobium</taxon>
    </lineage>
</organism>
<dbReference type="KEGG" id="lxl:KDY119_01396"/>
<dbReference type="RefSeq" id="WP_051136653.1">
    <property type="nucleotide sequence ID" value="NZ_BAABIH010000034.1"/>
</dbReference>
<name>A0A5P9Q9T2_9MICO</name>
<evidence type="ECO:0000313" key="1">
    <source>
        <dbReference type="EMBL" id="QFU97890.1"/>
    </source>
</evidence>
<dbReference type="AlphaFoldDB" id="A0A5P9Q9T2"/>